<dbReference type="SMART" id="SM00825">
    <property type="entry name" value="PKS_KS"/>
    <property type="match status" value="1"/>
</dbReference>
<keyword evidence="7" id="KW-1185">Reference proteome</keyword>
<keyword evidence="3 4" id="KW-0808">Transferase</keyword>
<evidence type="ECO:0000256" key="3">
    <source>
        <dbReference type="ARBA" id="ARBA00022679"/>
    </source>
</evidence>
<evidence type="ECO:0000259" key="5">
    <source>
        <dbReference type="PROSITE" id="PS52004"/>
    </source>
</evidence>
<dbReference type="PROSITE" id="PS52004">
    <property type="entry name" value="KS3_2"/>
    <property type="match status" value="1"/>
</dbReference>
<dbReference type="SUPFAM" id="SSF53901">
    <property type="entry name" value="Thiolase-like"/>
    <property type="match status" value="3"/>
</dbReference>
<dbReference type="InterPro" id="IPR000794">
    <property type="entry name" value="Beta-ketoacyl_synthase"/>
</dbReference>
<comment type="similarity">
    <text evidence="2 4">Belongs to the thiolase-like superfamily. Beta-ketoacyl-ACP synthases family.</text>
</comment>
<comment type="caution">
    <text evidence="6">The sequence shown here is derived from an EMBL/GenBank/DDBJ whole genome shotgun (WGS) entry which is preliminary data.</text>
</comment>
<dbReference type="InterPro" id="IPR014031">
    <property type="entry name" value="Ketoacyl_synth_C"/>
</dbReference>
<dbReference type="PANTHER" id="PTHR11712">
    <property type="entry name" value="POLYKETIDE SYNTHASE-RELATED"/>
    <property type="match status" value="1"/>
</dbReference>
<dbReference type="Pfam" id="PF00109">
    <property type="entry name" value="ketoacyl-synt"/>
    <property type="match status" value="2"/>
</dbReference>
<evidence type="ECO:0000313" key="6">
    <source>
        <dbReference type="EMBL" id="MBZ9613148.1"/>
    </source>
</evidence>
<evidence type="ECO:0000256" key="4">
    <source>
        <dbReference type="RuleBase" id="RU003694"/>
    </source>
</evidence>
<proteinExistence type="inferred from homology"/>
<dbReference type="InterPro" id="IPR014030">
    <property type="entry name" value="Ketoacyl_synth_N"/>
</dbReference>
<dbReference type="Gene3D" id="3.40.47.10">
    <property type="match status" value="2"/>
</dbReference>
<evidence type="ECO:0000256" key="1">
    <source>
        <dbReference type="ARBA" id="ARBA00005194"/>
    </source>
</evidence>
<dbReference type="InterPro" id="IPR020615">
    <property type="entry name" value="Thiolase_acyl_enz_int_AS"/>
</dbReference>
<dbReference type="PROSITE" id="PS00098">
    <property type="entry name" value="THIOLASE_1"/>
    <property type="match status" value="1"/>
</dbReference>
<sequence length="795" mass="83693">MKHLIQDQDIVVIAGLGVFTPLGRDATTLADAILTGQCSIVPSENIAADQLLSNLTSEFSNHDTFGLDPALTEKTDRGVWFTLKALEEAMTSAGLRKADFDSERTAVVVGTSHSGIQHVEKIMKAALFGDKATLNPHDFYAALTDHVSTTVCEYLALKSIKVTISSACSSSNTAIGYGRDLLLSGQADRVIVIGTDTLSESIAAGFNSLKVLSKSPAAPFSSPSGISLGEGAGVLILENLASSKQRGNQHRGEVLGYALSSDAFHQTSVDDNGEGIETAIRCALDNAGVGLGDIDYISAHGTGTDSNDVPESQAVARVFGSNIKISSVKSSVGHTLGASGVVELIISLICAEKGYYAPNNHFIEPRNGCAALDYVHGPQQPASINTILCNNYGFGGNNSSLVVSRAAGVFGKKAPQQRKVYISGYGHCVADAAEGQDWLTQLEQGRSFSQNDDQYQTFIGKVALPTGAKNSARRSSPSIQFAVTATEHAIANFGLTEVMAEKRYETGLVAGLLHGAQKSLEKYMLSVFDGGLAYASSTQFPLTTLNAAAGEVSIKFGIKGFNTTLCGPVGSMKFGFDAIKIGHQERILDLSTDEMTPLIVGLCEHFQVLGKFDGDVPGEGFYLTEGASVTVLESGAAIEQRGGKKLAEVLAFTVNQDGIGHDLQGNGSQLAHVAKQALTASGLAIADIDLVIGVGQGSAAFMKNEHHALQSLFGDTPPQLTSAAMHLGYSPTAVLPQMVNLGAAILNGAPYWSADQQGAIWQPAVLQRDQQPRHILVLFTSVTFEHCALVLGKVE</sequence>
<protein>
    <submittedName>
        <fullName evidence="6">Beta-ketoacyl-[acyl-carrier-protein] synthase family protein</fullName>
    </submittedName>
</protein>
<evidence type="ECO:0000256" key="2">
    <source>
        <dbReference type="ARBA" id="ARBA00008467"/>
    </source>
</evidence>
<dbReference type="Proteomes" id="UP000663814">
    <property type="component" value="Unassembled WGS sequence"/>
</dbReference>
<dbReference type="RefSeq" id="WP_205311851.1">
    <property type="nucleotide sequence ID" value="NZ_JAERPS020000006.1"/>
</dbReference>
<dbReference type="CDD" id="cd00834">
    <property type="entry name" value="KAS_I_II"/>
    <property type="match status" value="1"/>
</dbReference>
<dbReference type="Pfam" id="PF02801">
    <property type="entry name" value="Ketoacyl-synt_C"/>
    <property type="match status" value="2"/>
</dbReference>
<name>A0ABS7XC61_9GAMM</name>
<dbReference type="PANTHER" id="PTHR11712:SF336">
    <property type="entry name" value="3-OXOACYL-[ACYL-CARRIER-PROTEIN] SYNTHASE, MITOCHONDRIAL"/>
    <property type="match status" value="1"/>
</dbReference>
<dbReference type="EMBL" id="JAERPS020000006">
    <property type="protein sequence ID" value="MBZ9613148.1"/>
    <property type="molecule type" value="Genomic_DNA"/>
</dbReference>
<gene>
    <name evidence="6" type="ORF">I4W93_016280</name>
</gene>
<dbReference type="InterPro" id="IPR016039">
    <property type="entry name" value="Thiolase-like"/>
</dbReference>
<feature type="domain" description="Ketosynthase family 3 (KS3)" evidence="5">
    <location>
        <begin position="8"/>
        <end position="405"/>
    </location>
</feature>
<evidence type="ECO:0000313" key="7">
    <source>
        <dbReference type="Proteomes" id="UP000663814"/>
    </source>
</evidence>
<reference evidence="6 7" key="1">
    <citation type="submission" date="2021-08" db="EMBL/GenBank/DDBJ databases">
        <title>Rheinheimera aquimaris sp. nov., isolated from seawater of the East Sea in Korea.</title>
        <authorList>
            <person name="Kim K.H."/>
            <person name="Wenting R."/>
            <person name="Kim K.R."/>
            <person name="Jeon C.O."/>
        </authorList>
    </citation>
    <scope>NUCLEOTIDE SEQUENCE [LARGE SCALE GENOMIC DNA]</scope>
    <source>
        <strain evidence="6 7">MA-13</strain>
    </source>
</reference>
<organism evidence="6 7">
    <name type="scientific">Rheinheimera maricola</name>
    <dbReference type="NCBI Taxonomy" id="2793282"/>
    <lineage>
        <taxon>Bacteria</taxon>
        <taxon>Pseudomonadati</taxon>
        <taxon>Pseudomonadota</taxon>
        <taxon>Gammaproteobacteria</taxon>
        <taxon>Chromatiales</taxon>
        <taxon>Chromatiaceae</taxon>
        <taxon>Rheinheimera</taxon>
    </lineage>
</organism>
<accession>A0ABS7XC61</accession>
<comment type="pathway">
    <text evidence="1">Lipid metabolism; fatty acid biosynthesis.</text>
</comment>
<dbReference type="InterPro" id="IPR020841">
    <property type="entry name" value="PKS_Beta-ketoAc_synthase_dom"/>
</dbReference>